<reference evidence="18 19" key="1">
    <citation type="submission" date="2018-05" db="EMBL/GenBank/DDBJ databases">
        <authorList>
            <person name="Datahose"/>
        </authorList>
    </citation>
    <scope>NUCLEOTIDE SEQUENCE</scope>
</reference>
<evidence type="ECO:0000256" key="15">
    <source>
        <dbReference type="SAM" id="MobiDB-lite"/>
    </source>
</evidence>
<dbReference type="Proteomes" id="UP000265100">
    <property type="component" value="Chromosome 13"/>
</dbReference>
<evidence type="ECO:0000256" key="2">
    <source>
        <dbReference type="ARBA" id="ARBA00009844"/>
    </source>
</evidence>
<keyword evidence="9 14" id="KW-0472">Membrane</keyword>
<evidence type="ECO:0000256" key="14">
    <source>
        <dbReference type="RuleBase" id="RU367033"/>
    </source>
</evidence>
<dbReference type="InterPro" id="IPR000884">
    <property type="entry name" value="TSP1_rpt"/>
</dbReference>
<name>A0AAX7TYU2_ASTCA</name>
<dbReference type="RefSeq" id="XP_026045694.1">
    <property type="nucleotide sequence ID" value="XM_026189909.1"/>
</dbReference>
<feature type="domain" description="Ig-like" evidence="16">
    <location>
        <begin position="166"/>
        <end position="247"/>
    </location>
</feature>
<dbReference type="InterPro" id="IPR011029">
    <property type="entry name" value="DEATH-like_dom_sf"/>
</dbReference>
<dbReference type="Ensembl" id="ENSACLT00000043212.1">
    <property type="protein sequence ID" value="ENSACLP00000062184.1"/>
    <property type="gene ID" value="ENSACLG00000025833.2"/>
</dbReference>
<dbReference type="InterPro" id="IPR013783">
    <property type="entry name" value="Ig-like_fold"/>
</dbReference>
<dbReference type="GO" id="GO:0033564">
    <property type="term" value="P:anterior/posterior axon guidance"/>
    <property type="evidence" value="ECO:0007669"/>
    <property type="project" value="TreeGrafter"/>
</dbReference>
<dbReference type="Pfam" id="PF17217">
    <property type="entry name" value="UPA"/>
    <property type="match status" value="1"/>
</dbReference>
<dbReference type="FunFam" id="1.10.533.10:FF:000001">
    <property type="entry name" value="Unc-5 netrin receptor B"/>
    <property type="match status" value="1"/>
</dbReference>
<evidence type="ECO:0000256" key="10">
    <source>
        <dbReference type="ARBA" id="ARBA00023157"/>
    </source>
</evidence>
<evidence type="ECO:0000313" key="19">
    <source>
        <dbReference type="Proteomes" id="UP000265100"/>
    </source>
</evidence>
<dbReference type="PANTHER" id="PTHR12582">
    <property type="entry name" value="NETRIN RECEPTOR UNC5"/>
    <property type="match status" value="1"/>
</dbReference>
<dbReference type="Pfam" id="PF00791">
    <property type="entry name" value="ZU5"/>
    <property type="match status" value="1"/>
</dbReference>
<evidence type="ECO:0000256" key="11">
    <source>
        <dbReference type="ARBA" id="ARBA00023170"/>
    </source>
</evidence>
<dbReference type="GO" id="GO:0005886">
    <property type="term" value="C:plasma membrane"/>
    <property type="evidence" value="ECO:0007669"/>
    <property type="project" value="UniProtKB-SubCell"/>
</dbReference>
<evidence type="ECO:0000313" key="18">
    <source>
        <dbReference type="Ensembl" id="ENSACLP00000062184.1"/>
    </source>
</evidence>
<dbReference type="SMART" id="SM00218">
    <property type="entry name" value="ZU5"/>
    <property type="match status" value="1"/>
</dbReference>
<feature type="domain" description="ZU5" evidence="17">
    <location>
        <begin position="540"/>
        <end position="685"/>
    </location>
</feature>
<dbReference type="PROSITE" id="PS51145">
    <property type="entry name" value="ZU5"/>
    <property type="match status" value="1"/>
</dbReference>
<dbReference type="InterPro" id="IPR036179">
    <property type="entry name" value="Ig-like_dom_sf"/>
</dbReference>
<dbReference type="Gene3D" id="2.20.100.10">
    <property type="entry name" value="Thrombospondin type-1 (TSP1) repeat"/>
    <property type="match status" value="2"/>
</dbReference>
<dbReference type="SMART" id="SM00209">
    <property type="entry name" value="TSP1"/>
    <property type="match status" value="2"/>
</dbReference>
<dbReference type="SUPFAM" id="SSF48726">
    <property type="entry name" value="Immunoglobulin"/>
    <property type="match status" value="2"/>
</dbReference>
<dbReference type="InterPro" id="IPR003599">
    <property type="entry name" value="Ig_sub"/>
</dbReference>
<dbReference type="PANTHER" id="PTHR12582:SF6">
    <property type="entry name" value="NETRIN RECEPTOR UNC5B"/>
    <property type="match status" value="1"/>
</dbReference>
<evidence type="ECO:0000256" key="6">
    <source>
        <dbReference type="ARBA" id="ARBA00022729"/>
    </source>
</evidence>
<dbReference type="InterPro" id="IPR036383">
    <property type="entry name" value="TSP1_rpt_sf"/>
</dbReference>
<dbReference type="InterPro" id="IPR037936">
    <property type="entry name" value="UNC5A-D"/>
</dbReference>
<gene>
    <name evidence="18" type="primary">UNC5B</name>
</gene>
<dbReference type="PROSITE" id="PS50835">
    <property type="entry name" value="IG_LIKE"/>
    <property type="match status" value="1"/>
</dbReference>
<dbReference type="GO" id="GO:0005042">
    <property type="term" value="F:netrin receptor activity"/>
    <property type="evidence" value="ECO:0007669"/>
    <property type="project" value="UniProtKB-UniRule"/>
</dbReference>
<feature type="region of interest" description="Disordered" evidence="15">
    <location>
        <begin position="423"/>
        <end position="449"/>
    </location>
</feature>
<dbReference type="FunFam" id="2.20.100.10:FF:000008">
    <property type="entry name" value="Unc-5 netrin receptor C"/>
    <property type="match status" value="1"/>
</dbReference>
<keyword evidence="12" id="KW-0325">Glycoprotein</keyword>
<accession>A0AAX7TYU2</accession>
<dbReference type="InterPro" id="IPR007110">
    <property type="entry name" value="Ig-like_dom"/>
</dbReference>
<keyword evidence="19" id="KW-1185">Reference proteome</keyword>
<reference evidence="18" key="3">
    <citation type="submission" date="2025-08" db="UniProtKB">
        <authorList>
            <consortium name="Ensembl"/>
        </authorList>
    </citation>
    <scope>IDENTIFICATION</scope>
</reference>
<proteinExistence type="inferred from homology"/>
<dbReference type="InterPro" id="IPR013098">
    <property type="entry name" value="Ig_I-set"/>
</dbReference>
<dbReference type="AlphaFoldDB" id="A0AAX7TYU2"/>
<reference evidence="18" key="4">
    <citation type="submission" date="2025-09" db="UniProtKB">
        <authorList>
            <consortium name="Ensembl"/>
        </authorList>
    </citation>
    <scope>IDENTIFICATION</scope>
</reference>
<keyword evidence="6 14" id="KW-0732">Signal</keyword>
<dbReference type="CDD" id="cd08802">
    <property type="entry name" value="Death_UNC5B"/>
    <property type="match status" value="1"/>
</dbReference>
<dbReference type="Pfam" id="PF00531">
    <property type="entry name" value="Death"/>
    <property type="match status" value="1"/>
</dbReference>
<dbReference type="SUPFAM" id="SSF82895">
    <property type="entry name" value="TSP-1 type 1 repeat"/>
    <property type="match status" value="2"/>
</dbReference>
<organism evidence="18 19">
    <name type="scientific">Astatotilapia calliptera</name>
    <name type="common">Eastern happy</name>
    <name type="synonym">Chromis callipterus</name>
    <dbReference type="NCBI Taxonomy" id="8154"/>
    <lineage>
        <taxon>Eukaryota</taxon>
        <taxon>Metazoa</taxon>
        <taxon>Chordata</taxon>
        <taxon>Craniata</taxon>
        <taxon>Vertebrata</taxon>
        <taxon>Euteleostomi</taxon>
        <taxon>Actinopterygii</taxon>
        <taxon>Neopterygii</taxon>
        <taxon>Teleostei</taxon>
        <taxon>Neoteleostei</taxon>
        <taxon>Acanthomorphata</taxon>
        <taxon>Ovalentaria</taxon>
        <taxon>Cichlomorphae</taxon>
        <taxon>Cichliformes</taxon>
        <taxon>Cichlidae</taxon>
        <taxon>African cichlids</taxon>
        <taxon>Pseudocrenilabrinae</taxon>
        <taxon>Haplochromini</taxon>
        <taxon>Astatotilapia</taxon>
    </lineage>
</organism>
<evidence type="ECO:0000256" key="5">
    <source>
        <dbReference type="ARBA" id="ARBA00022692"/>
    </source>
</evidence>
<dbReference type="Pfam" id="PF07679">
    <property type="entry name" value="I-set"/>
    <property type="match status" value="1"/>
</dbReference>
<dbReference type="InterPro" id="IPR000906">
    <property type="entry name" value="ZU5_dom"/>
</dbReference>
<keyword evidence="10" id="KW-1015">Disulfide bond</keyword>
<dbReference type="FunFam" id="2.60.40.10:FF:000039">
    <property type="entry name" value="Unc-5 netrin receptor C"/>
    <property type="match status" value="1"/>
</dbReference>
<dbReference type="Gene3D" id="2.60.220.30">
    <property type="match status" value="1"/>
</dbReference>
<evidence type="ECO:0000256" key="3">
    <source>
        <dbReference type="ARBA" id="ARBA00022473"/>
    </source>
</evidence>
<dbReference type="FunFam" id="2.60.220.30:FF:000003">
    <property type="entry name" value="Unc-5 netrin receptor C"/>
    <property type="match status" value="1"/>
</dbReference>
<evidence type="ECO:0000259" key="17">
    <source>
        <dbReference type="PROSITE" id="PS51145"/>
    </source>
</evidence>
<dbReference type="InterPro" id="IPR042156">
    <property type="entry name" value="Death_UNC5B"/>
</dbReference>
<dbReference type="SMART" id="SM00408">
    <property type="entry name" value="IGc2"/>
    <property type="match status" value="1"/>
</dbReference>
<dbReference type="SMART" id="SM00409">
    <property type="entry name" value="IG"/>
    <property type="match status" value="1"/>
</dbReference>
<dbReference type="FunFam" id="2.60.40.10:FF:000037">
    <property type="entry name" value="Unc-5 netrin receptor C"/>
    <property type="match status" value="1"/>
</dbReference>
<reference evidence="19" key="2">
    <citation type="submission" date="2023-03" db="EMBL/GenBank/DDBJ databases">
        <authorList>
            <consortium name="Wellcome Sanger Institute Data Sharing"/>
        </authorList>
    </citation>
    <scope>NUCLEOTIDE SEQUENCE [LARGE SCALE GENOMIC DNA]</scope>
</reference>
<dbReference type="PRINTS" id="PR01705">
    <property type="entry name" value="TSP1REPEAT"/>
</dbReference>
<keyword evidence="4" id="KW-1003">Cell membrane</keyword>
<dbReference type="Gene3D" id="1.10.533.10">
    <property type="entry name" value="Death Domain, Fas"/>
    <property type="match status" value="1"/>
</dbReference>
<evidence type="ECO:0000256" key="4">
    <source>
        <dbReference type="ARBA" id="ARBA00022475"/>
    </source>
</evidence>
<feature type="chain" id="PRO_5044041867" description="Netrin receptor UNC5" evidence="14">
    <location>
        <begin position="32"/>
        <end position="989"/>
    </location>
</feature>
<evidence type="ECO:0000256" key="13">
    <source>
        <dbReference type="ARBA" id="ARBA00023319"/>
    </source>
</evidence>
<dbReference type="PROSITE" id="PS50092">
    <property type="entry name" value="TSP1"/>
    <property type="match status" value="2"/>
</dbReference>
<dbReference type="GeneTree" id="ENSGT00950000182815"/>
<sequence length="989" mass="109087">MRSVRMQRGQGLGPLVLLLLLGGFAVSATESSDYSEAEVLPDSFPSAPAEPLPEFLLEPEDAFIVKNRPVQLRCRASPATQIYFKCNGEWVNQNDHVTRESLDQITGLVVREVDISVSRTQVEELFGLEDYWCQCVAWSSAGTTKSSRAYVRIAYLRKNFEQEPLGREVRLEQEVLLQCRPPEGMPAAEVDWLKNEDVIDPSQDSNFLITIDHDLIIKQARLSDTANYTCVARNVVAKRRSSTATLIVYVSGGWSSWTEWSECNARCGRGWQRRTRSCTNPAPLNGGAFCEGPPVQRVTCTTLCPVDGGWTEWAKWSACGTECTHWRSRECQAPPPINGGKHCSGSMMESKNCTEGLCARNKKISIEHTSHPLAPGMGVAVYTVLVALPLSVIMALCVGVLAYRRRCRHLHGDITDSSSALTTAFHPGNYKPPRQDNPHPLHPSAPPDLTATAGAFRGPLFSLQQGVNDSPHKIPMTTSPLLDPLPSLKIKVYNSSTLSSLELPNDISSGDGEILSLKSVGTVGREREYHTHTLSREAGLSTSATLGNLGGRLTIPNTGVSLLVPPGTIPQGKFYEMYLIINKWDKTTLPSEGSQTVLSPVVSCGPSGMLLNRPVALTLPHCAQLDTPTPDWTLTLKTQTHQGAWEEVLTVGEETLSSPCYLQLEEECCHILMEQLGTYGLVGQSCPPQPACKRLQLALFAPRAPCLSLDYSLRIYCIHDTPHALKEVLDLERSLGGVLLEDPKPLLFKDSYHNLRLSIHDIPHTYWRSKLLAKYQEIPFYHIWSGSQRPLHCTFSLERGSLAVSQLTCKICVRQVEGEGQIFQLHTDIQEVMVTSEKMLAHTRAHTDNAAMQLHSYSNQYKGWSQCFSTPLFFQTLPPHSPLPSGGTCLPSSQVGPYAFRLPDSIRQKICASLDAPSARGCDWRLLAHSLGFDRYLNYFATKPSPTGVLLDLWEACHQGDADLVSLATALEEMGKSEVLVVMTTDGDC</sequence>
<dbReference type="SUPFAM" id="SSF47986">
    <property type="entry name" value="DEATH domain"/>
    <property type="match status" value="1"/>
</dbReference>
<evidence type="ECO:0000256" key="12">
    <source>
        <dbReference type="ARBA" id="ARBA00023180"/>
    </source>
</evidence>
<evidence type="ECO:0000256" key="9">
    <source>
        <dbReference type="ARBA" id="ARBA00023136"/>
    </source>
</evidence>
<evidence type="ECO:0000256" key="8">
    <source>
        <dbReference type="ARBA" id="ARBA00022989"/>
    </source>
</evidence>
<protein>
    <recommendedName>
        <fullName evidence="14">Netrin receptor UNC5</fullName>
    </recommendedName>
</protein>
<evidence type="ECO:0000256" key="1">
    <source>
        <dbReference type="ARBA" id="ARBA00004251"/>
    </source>
</evidence>
<feature type="transmembrane region" description="Helical" evidence="14">
    <location>
        <begin position="379"/>
        <end position="403"/>
    </location>
</feature>
<dbReference type="Pfam" id="PF00090">
    <property type="entry name" value="TSP_1"/>
    <property type="match status" value="1"/>
</dbReference>
<dbReference type="InterPro" id="IPR000488">
    <property type="entry name" value="Death_dom"/>
</dbReference>
<comment type="subcellular location">
    <subcellularLocation>
        <location evidence="1 14">Cell membrane</location>
        <topology evidence="1 14">Single-pass type I membrane protein</topology>
    </subcellularLocation>
</comment>
<feature type="signal peptide" evidence="14">
    <location>
        <begin position="1"/>
        <end position="31"/>
    </location>
</feature>
<dbReference type="InterPro" id="IPR003598">
    <property type="entry name" value="Ig_sub2"/>
</dbReference>
<keyword evidence="3 14" id="KW-0217">Developmental protein</keyword>
<evidence type="ECO:0000256" key="7">
    <source>
        <dbReference type="ARBA" id="ARBA00022737"/>
    </source>
</evidence>
<dbReference type="SMART" id="SM00005">
    <property type="entry name" value="DEATH"/>
    <property type="match status" value="1"/>
</dbReference>
<comment type="similarity">
    <text evidence="2 14">Belongs to the unc-5 family.</text>
</comment>
<dbReference type="GeneID" id="113034834"/>
<dbReference type="Gene3D" id="2.60.40.10">
    <property type="entry name" value="Immunoglobulins"/>
    <property type="match status" value="2"/>
</dbReference>
<comment type="function">
    <text evidence="14">Receptor for netrin required for axon guidance. Mediates axon repulsion of neuronal growth cones in the developing nervous system upon ligand binding.</text>
</comment>
<keyword evidence="7" id="KW-0677">Repeat</keyword>
<keyword evidence="5 14" id="KW-0812">Transmembrane</keyword>
<dbReference type="FunFam" id="2.20.100.10:FF:000002">
    <property type="entry name" value="Unc-5 netrin receptor C"/>
    <property type="match status" value="1"/>
</dbReference>
<evidence type="ECO:0000259" key="16">
    <source>
        <dbReference type="PROSITE" id="PS50835"/>
    </source>
</evidence>
<dbReference type="Pfam" id="PF25609">
    <property type="entry name" value="Unc5_NetrinR_N"/>
    <property type="match status" value="1"/>
</dbReference>
<keyword evidence="11 14" id="KW-0675">Receptor</keyword>
<keyword evidence="8 14" id="KW-1133">Transmembrane helix</keyword>
<keyword evidence="13 14" id="KW-0393">Immunoglobulin domain</keyword>
<dbReference type="InterPro" id="IPR057755">
    <property type="entry name" value="UNC5A-D-like_N"/>
</dbReference>
<dbReference type="InterPro" id="IPR033772">
    <property type="entry name" value="UPA"/>
</dbReference>